<dbReference type="Gene3D" id="1.10.600.10">
    <property type="entry name" value="Farnesyl Diphosphate Synthase"/>
    <property type="match status" value="1"/>
</dbReference>
<organism evidence="1 2">
    <name type="scientific">Hyphococcus luteus</name>
    <dbReference type="NCBI Taxonomy" id="2058213"/>
    <lineage>
        <taxon>Bacteria</taxon>
        <taxon>Pseudomonadati</taxon>
        <taxon>Pseudomonadota</taxon>
        <taxon>Alphaproteobacteria</taxon>
        <taxon>Parvularculales</taxon>
        <taxon>Parvularculaceae</taxon>
        <taxon>Hyphococcus</taxon>
    </lineage>
</organism>
<accession>A0A2S7K486</accession>
<evidence type="ECO:0000313" key="1">
    <source>
        <dbReference type="EMBL" id="PQA87320.1"/>
    </source>
</evidence>
<reference evidence="1 2" key="1">
    <citation type="submission" date="2017-12" db="EMBL/GenBank/DDBJ databases">
        <authorList>
            <person name="Hurst M.R.H."/>
        </authorList>
    </citation>
    <scope>NUCLEOTIDE SEQUENCE [LARGE SCALE GENOMIC DNA]</scope>
    <source>
        <strain evidence="1 2">SY-3-19</strain>
    </source>
</reference>
<keyword evidence="2" id="KW-1185">Reference proteome</keyword>
<dbReference type="AlphaFoldDB" id="A0A2S7K486"/>
<evidence type="ECO:0008006" key="3">
    <source>
        <dbReference type="Google" id="ProtNLM"/>
    </source>
</evidence>
<comment type="caution">
    <text evidence="1">The sequence shown here is derived from an EMBL/GenBank/DDBJ whole genome shotgun (WGS) entry which is preliminary data.</text>
</comment>
<proteinExistence type="predicted"/>
<dbReference type="InterPro" id="IPR002060">
    <property type="entry name" value="Squ/phyt_synthse"/>
</dbReference>
<dbReference type="SUPFAM" id="SSF48576">
    <property type="entry name" value="Terpenoid synthases"/>
    <property type="match status" value="1"/>
</dbReference>
<protein>
    <recommendedName>
        <fullName evidence="3">Phytoene synthase</fullName>
    </recommendedName>
</protein>
<sequence>MYFQRSLNAHRQLSLLPAFLLSRASMTASRTQSDAYCSDLVRGGDEDRWLASQYAAPPLRPALMTLCAFQIELRRIPSAVSEPPLGEIRLQWWREALDEIRDGKTPRAHPVVEALAESGLAAPVYAPDIEAILDAAARPLYGEGFSSLASLESWLKAAEGGFDALAAKLAGGDAALARAAAGAGTAFALAREGGGVAPNLAAEAHARAKALYKDTAPALSDAPPEASPALLHLSLTPSYLVCGGKAFPARKRLRLFAAMAFAHY</sequence>
<dbReference type="InterPro" id="IPR008949">
    <property type="entry name" value="Isoprenoid_synthase_dom_sf"/>
</dbReference>
<dbReference type="Proteomes" id="UP000239504">
    <property type="component" value="Unassembled WGS sequence"/>
</dbReference>
<dbReference type="Pfam" id="PF00494">
    <property type="entry name" value="SQS_PSY"/>
    <property type="match status" value="1"/>
</dbReference>
<evidence type="ECO:0000313" key="2">
    <source>
        <dbReference type="Proteomes" id="UP000239504"/>
    </source>
</evidence>
<dbReference type="EMBL" id="PJCH01000009">
    <property type="protein sequence ID" value="PQA87320.1"/>
    <property type="molecule type" value="Genomic_DNA"/>
</dbReference>
<gene>
    <name evidence="1" type="ORF">CW354_12875</name>
</gene>
<name>A0A2S7K486_9PROT</name>